<dbReference type="Gene3D" id="3.10.105.10">
    <property type="entry name" value="Dipeptide-binding Protein, Domain 3"/>
    <property type="match status" value="1"/>
</dbReference>
<dbReference type="GO" id="GO:1904680">
    <property type="term" value="F:peptide transmembrane transporter activity"/>
    <property type="evidence" value="ECO:0007669"/>
    <property type="project" value="TreeGrafter"/>
</dbReference>
<dbReference type="InterPro" id="IPR039424">
    <property type="entry name" value="SBP_5"/>
</dbReference>
<keyword evidence="3 5" id="KW-0732">Signal</keyword>
<proteinExistence type="inferred from homology"/>
<evidence type="ECO:0000256" key="1">
    <source>
        <dbReference type="ARBA" id="ARBA00005695"/>
    </source>
</evidence>
<dbReference type="PROSITE" id="PS51257">
    <property type="entry name" value="PROKAR_LIPOPROTEIN"/>
    <property type="match status" value="1"/>
</dbReference>
<evidence type="ECO:0000259" key="6">
    <source>
        <dbReference type="Pfam" id="PF00496"/>
    </source>
</evidence>
<dbReference type="eggNOG" id="COG0747">
    <property type="taxonomic scope" value="Bacteria"/>
</dbReference>
<dbReference type="PANTHER" id="PTHR30290:SF9">
    <property type="entry name" value="OLIGOPEPTIDE-BINDING PROTEIN APPA"/>
    <property type="match status" value="1"/>
</dbReference>
<name>E6TRL6_EVAC2</name>
<dbReference type="GO" id="GO:0043190">
    <property type="term" value="C:ATP-binding cassette (ABC) transporter complex"/>
    <property type="evidence" value="ECO:0007669"/>
    <property type="project" value="InterPro"/>
</dbReference>
<dbReference type="HOGENOM" id="CLU_017028_8_0_9"/>
<dbReference type="AlphaFoldDB" id="E6TRL6"/>
<reference evidence="7 8" key="1">
    <citation type="submission" date="2010-12" db="EMBL/GenBank/DDBJ databases">
        <title>Complete sequence of Bacillus cellulosilyticus DSM 2522.</title>
        <authorList>
            <consortium name="US DOE Joint Genome Institute"/>
            <person name="Lucas S."/>
            <person name="Copeland A."/>
            <person name="Lapidus A."/>
            <person name="Cheng J.-F."/>
            <person name="Bruce D."/>
            <person name="Goodwin L."/>
            <person name="Pitluck S."/>
            <person name="Chertkov O."/>
            <person name="Detter J.C."/>
            <person name="Han C."/>
            <person name="Tapia R."/>
            <person name="Land M."/>
            <person name="Hauser L."/>
            <person name="Jeffries C."/>
            <person name="Kyrpides N."/>
            <person name="Ivanova N."/>
            <person name="Mikhailova N."/>
            <person name="Brumm P."/>
            <person name="Mead D."/>
            <person name="Woyke T."/>
        </authorList>
    </citation>
    <scope>NUCLEOTIDE SEQUENCE [LARGE SCALE GENOMIC DNA]</scope>
    <source>
        <strain evidence="8">ATCC 21833 / DSM 2522 / FERM P-1141 / JCM 9156 / N-4</strain>
    </source>
</reference>
<accession>E6TRL6</accession>
<dbReference type="GO" id="GO:0042597">
    <property type="term" value="C:periplasmic space"/>
    <property type="evidence" value="ECO:0007669"/>
    <property type="project" value="UniProtKB-ARBA"/>
</dbReference>
<evidence type="ECO:0000313" key="8">
    <source>
        <dbReference type="Proteomes" id="UP000001401"/>
    </source>
</evidence>
<evidence type="ECO:0000256" key="4">
    <source>
        <dbReference type="SAM" id="MobiDB-lite"/>
    </source>
</evidence>
<evidence type="ECO:0000313" key="7">
    <source>
        <dbReference type="EMBL" id="ADU28310.1"/>
    </source>
</evidence>
<dbReference type="InterPro" id="IPR030678">
    <property type="entry name" value="Peptide/Ni-bd"/>
</dbReference>
<dbReference type="KEGG" id="bco:Bcell_0018"/>
<dbReference type="GO" id="GO:0015833">
    <property type="term" value="P:peptide transport"/>
    <property type="evidence" value="ECO:0007669"/>
    <property type="project" value="TreeGrafter"/>
</dbReference>
<dbReference type="Proteomes" id="UP000001401">
    <property type="component" value="Chromosome"/>
</dbReference>
<comment type="similarity">
    <text evidence="1">Belongs to the bacterial solute-binding protein 5 family.</text>
</comment>
<feature type="chain" id="PRO_5039371897" evidence="5">
    <location>
        <begin position="22"/>
        <end position="581"/>
    </location>
</feature>
<dbReference type="InterPro" id="IPR000914">
    <property type="entry name" value="SBP_5_dom"/>
</dbReference>
<sequence length="581" mass="64878" precursor="true">MKFSKFWLMLIVSLAFMLVIAACGSDDEAGGDVDDETEEVDENGDDATEDSGERGSIVAGMYSAPGHQFNPLFYSDAYEANILDFTHEALARLDENLDWEPSLAESWEINDDYTEITFTLNDGVTWHDGEPFTSADVVFTYETLMDEDYVAAGGVRTNYVSDLESVEAIDPLTVKFTYTDTNINAVFDAAFIIVPEHVFGDVPVLEMPDYSASRNAGEIIGTGPFQLTDMLEGEQYVLTAYDDYWKGEPGLASITWRVIEQSVMPGLLGNGDIDMIAAPNGVPPADFGSVDALDHINTYVFQDFGYQYMGFKLHHRTSEDVENGVIDPDNWIENEKVADVRVRQAVVYAIDREGIVEGLLHGMGTVLNANFPEASWAFDESAVNPYEYSPETAEALLDEAGYVDVTGDGFREDPDGNEWVLNLDYPTGNQIRERSAPIIQEDLEAVGIKVNLRQPREAGPHFDLVEEDDHDWDLYLAGWSLSAADPDPSALWLSTAPYNYTRWNDPVSDELIRAGIQAPEAFDQDYRKQAYSDWAAHMSEQVPQVFLYSNDNIYAYNAALQNVKEYPAGIYTDSYLWELAE</sequence>
<dbReference type="Gene3D" id="3.40.190.10">
    <property type="entry name" value="Periplasmic binding protein-like II"/>
    <property type="match status" value="1"/>
</dbReference>
<dbReference type="PANTHER" id="PTHR30290">
    <property type="entry name" value="PERIPLASMIC BINDING COMPONENT OF ABC TRANSPORTER"/>
    <property type="match status" value="1"/>
</dbReference>
<evidence type="ECO:0000256" key="5">
    <source>
        <dbReference type="SAM" id="SignalP"/>
    </source>
</evidence>
<protein>
    <submittedName>
        <fullName evidence="7">Extracellular solute-binding protein family 5</fullName>
    </submittedName>
</protein>
<dbReference type="OrthoDB" id="9796817at2"/>
<feature type="signal peptide" evidence="5">
    <location>
        <begin position="1"/>
        <end position="21"/>
    </location>
</feature>
<feature type="domain" description="Solute-binding protein family 5" evidence="6">
    <location>
        <begin position="100"/>
        <end position="495"/>
    </location>
</feature>
<evidence type="ECO:0000256" key="3">
    <source>
        <dbReference type="ARBA" id="ARBA00022729"/>
    </source>
</evidence>
<organism evidence="7 8">
    <name type="scientific">Evansella cellulosilytica (strain ATCC 21833 / DSM 2522 / FERM P-1141 / JCM 9156 / N-4)</name>
    <name type="common">Bacillus cellulosilyticus</name>
    <dbReference type="NCBI Taxonomy" id="649639"/>
    <lineage>
        <taxon>Bacteria</taxon>
        <taxon>Bacillati</taxon>
        <taxon>Bacillota</taxon>
        <taxon>Bacilli</taxon>
        <taxon>Bacillales</taxon>
        <taxon>Bacillaceae</taxon>
        <taxon>Evansella</taxon>
    </lineage>
</organism>
<keyword evidence="2" id="KW-0813">Transport</keyword>
<dbReference type="EMBL" id="CP002394">
    <property type="protein sequence ID" value="ADU28310.1"/>
    <property type="molecule type" value="Genomic_DNA"/>
</dbReference>
<gene>
    <name evidence="7" type="ordered locus">Bcell_0018</name>
</gene>
<dbReference type="RefSeq" id="WP_013486653.1">
    <property type="nucleotide sequence ID" value="NC_014829.1"/>
</dbReference>
<keyword evidence="8" id="KW-1185">Reference proteome</keyword>
<feature type="compositionally biased region" description="Acidic residues" evidence="4">
    <location>
        <begin position="27"/>
        <end position="50"/>
    </location>
</feature>
<dbReference type="PIRSF" id="PIRSF002741">
    <property type="entry name" value="MppA"/>
    <property type="match status" value="1"/>
</dbReference>
<dbReference type="STRING" id="649639.Bcell_0018"/>
<dbReference type="Pfam" id="PF00496">
    <property type="entry name" value="SBP_bac_5"/>
    <property type="match status" value="1"/>
</dbReference>
<evidence type="ECO:0000256" key="2">
    <source>
        <dbReference type="ARBA" id="ARBA00022448"/>
    </source>
</evidence>
<dbReference type="Gene3D" id="3.90.76.10">
    <property type="entry name" value="Dipeptide-binding Protein, Domain 1"/>
    <property type="match status" value="1"/>
</dbReference>
<dbReference type="SUPFAM" id="SSF53850">
    <property type="entry name" value="Periplasmic binding protein-like II"/>
    <property type="match status" value="1"/>
</dbReference>
<feature type="region of interest" description="Disordered" evidence="4">
    <location>
        <begin position="27"/>
        <end position="53"/>
    </location>
</feature>